<evidence type="ECO:0000256" key="7">
    <source>
        <dbReference type="ARBA" id="ARBA00023237"/>
    </source>
</evidence>
<feature type="region of interest" description="Disordered" evidence="8">
    <location>
        <begin position="572"/>
        <end position="607"/>
    </location>
</feature>
<keyword evidence="7" id="KW-0998">Cell outer membrane</keyword>
<evidence type="ECO:0000256" key="2">
    <source>
        <dbReference type="ARBA" id="ARBA00007613"/>
    </source>
</evidence>
<evidence type="ECO:0000256" key="8">
    <source>
        <dbReference type="SAM" id="MobiDB-lite"/>
    </source>
</evidence>
<keyword evidence="5" id="KW-0812">Transmembrane</keyword>
<keyword evidence="6" id="KW-0472">Membrane</keyword>
<comment type="subcellular location">
    <subcellularLocation>
        <location evidence="1">Cell outer membrane</location>
    </subcellularLocation>
</comment>
<dbReference type="Gene3D" id="1.20.1600.10">
    <property type="entry name" value="Outer membrane efflux proteins (OEP)"/>
    <property type="match status" value="1"/>
</dbReference>
<keyword evidence="3" id="KW-0813">Transport</keyword>
<dbReference type="EMBL" id="SJPJ01000002">
    <property type="protein sequence ID" value="TWT76482.1"/>
    <property type="molecule type" value="Genomic_DNA"/>
</dbReference>
<organism evidence="9 10">
    <name type="scientific">Novipirellula herctigrandis</name>
    <dbReference type="NCBI Taxonomy" id="2527986"/>
    <lineage>
        <taxon>Bacteria</taxon>
        <taxon>Pseudomonadati</taxon>
        <taxon>Planctomycetota</taxon>
        <taxon>Planctomycetia</taxon>
        <taxon>Pirellulales</taxon>
        <taxon>Pirellulaceae</taxon>
        <taxon>Novipirellula</taxon>
    </lineage>
</organism>
<evidence type="ECO:0000313" key="9">
    <source>
        <dbReference type="EMBL" id="TWT76482.1"/>
    </source>
</evidence>
<keyword evidence="10" id="KW-1185">Reference proteome</keyword>
<sequence length="607" mass="67939">MPRPSTVKDLQFDIATRQLSLNEAINVALANSEVVRILGGVSAGTSGRTIYDVAVTNTRIDQERGAFDPQLRVNNTWTQSEVPNAFTDPTDPTQSLIEGLQTEGYGLDFGLSQKNLLGGTAALGVRSNSNRINPGTFALNPRNRSATELSYTQPLLRGAGIGANQTPIVLARIDTERSFFQYKDSVQQLVQGVIEAYWQLVSAKTDLWAREQQVKQASFAYERALARVEVDDANIGDLAQTQVALENFRASLLVSEANVLQRQGALLNIIGLPPYESERTTPVTPMLDEAVEIDWNAINELAQRQRPDIIELKLILDADQQRLRLANNLALPQLDGVALYRWNGLEGEVPASNRIRSAAGDFTDWSLGVNFSVPLGLRRDRALLRQQQLIIRRDQANLDQGLHQMQHFLALSLRNLEQFFAQYERFQAVREAARLNLDVQRERYKTGSLNFIVVLLAIVDWGNAVSSEAQSLAQYNTELARLETQTGTILESHGVVFFEERFASIAPLGRLASEQCYPYSRRPSQSVDQYAPSDRPSEEYFELTDPVERNRTTNSGSPGAMDLDEGVQFEMMDDQNGPMTDEEIDRLLPPEKSSRSFSDMLKRAFRR</sequence>
<keyword evidence="4" id="KW-1134">Transmembrane beta strand</keyword>
<dbReference type="InterPro" id="IPR051906">
    <property type="entry name" value="TolC-like"/>
</dbReference>
<dbReference type="AlphaFoldDB" id="A0A5C5YNF4"/>
<evidence type="ECO:0000256" key="5">
    <source>
        <dbReference type="ARBA" id="ARBA00022692"/>
    </source>
</evidence>
<feature type="compositionally biased region" description="Basic and acidic residues" evidence="8">
    <location>
        <begin position="585"/>
        <end position="594"/>
    </location>
</feature>
<dbReference type="GO" id="GO:0009279">
    <property type="term" value="C:cell outer membrane"/>
    <property type="evidence" value="ECO:0007669"/>
    <property type="project" value="UniProtKB-SubCell"/>
</dbReference>
<protein>
    <submittedName>
        <fullName evidence="9">Outer membrane efflux protein</fullName>
    </submittedName>
</protein>
<evidence type="ECO:0000256" key="3">
    <source>
        <dbReference type="ARBA" id="ARBA00022448"/>
    </source>
</evidence>
<dbReference type="PANTHER" id="PTHR30026">
    <property type="entry name" value="OUTER MEMBRANE PROTEIN TOLC"/>
    <property type="match status" value="1"/>
</dbReference>
<dbReference type="SUPFAM" id="SSF56954">
    <property type="entry name" value="Outer membrane efflux proteins (OEP)"/>
    <property type="match status" value="1"/>
</dbReference>
<evidence type="ECO:0000256" key="6">
    <source>
        <dbReference type="ARBA" id="ARBA00023136"/>
    </source>
</evidence>
<reference evidence="9 10" key="1">
    <citation type="submission" date="2019-02" db="EMBL/GenBank/DDBJ databases">
        <title>Deep-cultivation of Planctomycetes and their phenomic and genomic characterization uncovers novel biology.</title>
        <authorList>
            <person name="Wiegand S."/>
            <person name="Jogler M."/>
            <person name="Boedeker C."/>
            <person name="Pinto D."/>
            <person name="Vollmers J."/>
            <person name="Rivas-Marin E."/>
            <person name="Kohn T."/>
            <person name="Peeters S.H."/>
            <person name="Heuer A."/>
            <person name="Rast P."/>
            <person name="Oberbeckmann S."/>
            <person name="Bunk B."/>
            <person name="Jeske O."/>
            <person name="Meyerdierks A."/>
            <person name="Storesund J.E."/>
            <person name="Kallscheuer N."/>
            <person name="Luecker S."/>
            <person name="Lage O.M."/>
            <person name="Pohl T."/>
            <person name="Merkel B.J."/>
            <person name="Hornburger P."/>
            <person name="Mueller R.-W."/>
            <person name="Bruemmer F."/>
            <person name="Labrenz M."/>
            <person name="Spormann A.M."/>
            <person name="Op Den Camp H."/>
            <person name="Overmann J."/>
            <person name="Amann R."/>
            <person name="Jetten M.S.M."/>
            <person name="Mascher T."/>
            <person name="Medema M.H."/>
            <person name="Devos D.P."/>
            <person name="Kaster A.-K."/>
            <person name="Ovreas L."/>
            <person name="Rohde M."/>
            <person name="Galperin M.Y."/>
            <person name="Jogler C."/>
        </authorList>
    </citation>
    <scope>NUCLEOTIDE SEQUENCE [LARGE SCALE GENOMIC DNA]</scope>
    <source>
        <strain evidence="9 10">CA13</strain>
    </source>
</reference>
<evidence type="ECO:0000256" key="1">
    <source>
        <dbReference type="ARBA" id="ARBA00004442"/>
    </source>
</evidence>
<comment type="similarity">
    <text evidence="2">Belongs to the outer membrane factor (OMF) (TC 1.B.17) family.</text>
</comment>
<dbReference type="GO" id="GO:0015562">
    <property type="term" value="F:efflux transmembrane transporter activity"/>
    <property type="evidence" value="ECO:0007669"/>
    <property type="project" value="InterPro"/>
</dbReference>
<dbReference type="Proteomes" id="UP000315010">
    <property type="component" value="Unassembled WGS sequence"/>
</dbReference>
<proteinExistence type="inferred from homology"/>
<comment type="caution">
    <text evidence="9">The sequence shown here is derived from an EMBL/GenBank/DDBJ whole genome shotgun (WGS) entry which is preliminary data.</text>
</comment>
<dbReference type="GO" id="GO:1990281">
    <property type="term" value="C:efflux pump complex"/>
    <property type="evidence" value="ECO:0007669"/>
    <property type="project" value="TreeGrafter"/>
</dbReference>
<dbReference type="GO" id="GO:0015288">
    <property type="term" value="F:porin activity"/>
    <property type="evidence" value="ECO:0007669"/>
    <property type="project" value="TreeGrafter"/>
</dbReference>
<evidence type="ECO:0000313" key="10">
    <source>
        <dbReference type="Proteomes" id="UP000315010"/>
    </source>
</evidence>
<gene>
    <name evidence="9" type="ORF">CA13_69760</name>
</gene>
<dbReference type="PANTHER" id="PTHR30026:SF23">
    <property type="entry name" value="TO APRF-PUTATIVE OUTER MEMBRANE EFFLUX PROTEIN OR SECRETED ALKALINE PHOSPHATASE-RELATED"/>
    <property type="match status" value="1"/>
</dbReference>
<evidence type="ECO:0000256" key="4">
    <source>
        <dbReference type="ARBA" id="ARBA00022452"/>
    </source>
</evidence>
<accession>A0A5C5YNF4</accession>
<dbReference type="Pfam" id="PF02321">
    <property type="entry name" value="OEP"/>
    <property type="match status" value="1"/>
</dbReference>
<dbReference type="InterPro" id="IPR003423">
    <property type="entry name" value="OMP_efflux"/>
</dbReference>
<name>A0A5C5YNF4_9BACT</name>